<proteinExistence type="predicted"/>
<keyword evidence="2" id="KW-0808">Transferase</keyword>
<keyword evidence="3" id="KW-1185">Reference proteome</keyword>
<dbReference type="Proteomes" id="UP000523821">
    <property type="component" value="Unassembled WGS sequence"/>
</dbReference>
<dbReference type="SUPFAM" id="SSF53448">
    <property type="entry name" value="Nucleotide-diphospho-sugar transferases"/>
    <property type="match status" value="1"/>
</dbReference>
<dbReference type="InterPro" id="IPR050834">
    <property type="entry name" value="Glycosyltransf_2"/>
</dbReference>
<evidence type="ECO:0000313" key="3">
    <source>
        <dbReference type="Proteomes" id="UP000523821"/>
    </source>
</evidence>
<dbReference type="RefSeq" id="WP_183853042.1">
    <property type="nucleotide sequence ID" value="NZ_JACHOO010000002.1"/>
</dbReference>
<feature type="domain" description="Glycosyltransferase 2-like" evidence="1">
    <location>
        <begin position="7"/>
        <end position="133"/>
    </location>
</feature>
<dbReference type="InterPro" id="IPR029044">
    <property type="entry name" value="Nucleotide-diphossugar_trans"/>
</dbReference>
<gene>
    <name evidence="2" type="ORF">GGQ63_000928</name>
</gene>
<protein>
    <submittedName>
        <fullName evidence="2">Glycosyltransferase involved in cell wall biosynthesis</fullName>
    </submittedName>
</protein>
<dbReference type="PANTHER" id="PTHR43685:SF2">
    <property type="entry name" value="GLYCOSYLTRANSFERASE 2-LIKE DOMAIN-CONTAINING PROTEIN"/>
    <property type="match status" value="1"/>
</dbReference>
<sequence>MSRPLVSVLIPCFNAERFVAAAIESVLEQSYPSIELIVVDDGSTDGSVERVQRFAGRGVRLIRQARGSASAARNRAFAASSGRQVLFLDADDLIGPRHIEALAERLGGADDVVATGPWARFRHDPAEAQFVPRPNDRDASGTDWLIREWTGGQPMTQCGAFLIPRALIERRGGWDERLTLIDDFEFFARLLAAAERVLFAPEARLYYRSGVAGSLSGRKSRVAVESAYLSLTLAVDHLLTLDSSSAARRASANILQSFDYEHYPYHGDLRILARARAKELGGADIAPVGPPRFHALRRLVGWRLARRLQLLARR</sequence>
<dbReference type="Pfam" id="PF00535">
    <property type="entry name" value="Glycos_transf_2"/>
    <property type="match status" value="1"/>
</dbReference>
<dbReference type="PANTHER" id="PTHR43685">
    <property type="entry name" value="GLYCOSYLTRANSFERASE"/>
    <property type="match status" value="1"/>
</dbReference>
<accession>A0A7W9CUK0</accession>
<evidence type="ECO:0000313" key="2">
    <source>
        <dbReference type="EMBL" id="MBB5751876.1"/>
    </source>
</evidence>
<evidence type="ECO:0000259" key="1">
    <source>
        <dbReference type="Pfam" id="PF00535"/>
    </source>
</evidence>
<dbReference type="InterPro" id="IPR001173">
    <property type="entry name" value="Glyco_trans_2-like"/>
</dbReference>
<organism evidence="2 3">
    <name type="scientific">Prosthecomicrobium pneumaticum</name>
    <dbReference type="NCBI Taxonomy" id="81895"/>
    <lineage>
        <taxon>Bacteria</taxon>
        <taxon>Pseudomonadati</taxon>
        <taxon>Pseudomonadota</taxon>
        <taxon>Alphaproteobacteria</taxon>
        <taxon>Hyphomicrobiales</taxon>
        <taxon>Kaistiaceae</taxon>
        <taxon>Prosthecomicrobium</taxon>
    </lineage>
</organism>
<dbReference type="AlphaFoldDB" id="A0A7W9CUK0"/>
<dbReference type="EMBL" id="JACHOO010000002">
    <property type="protein sequence ID" value="MBB5751876.1"/>
    <property type="molecule type" value="Genomic_DNA"/>
</dbReference>
<dbReference type="Gene3D" id="3.90.550.10">
    <property type="entry name" value="Spore Coat Polysaccharide Biosynthesis Protein SpsA, Chain A"/>
    <property type="match status" value="1"/>
</dbReference>
<name>A0A7W9CUK0_9HYPH</name>
<reference evidence="2 3" key="1">
    <citation type="submission" date="2020-08" db="EMBL/GenBank/DDBJ databases">
        <title>Genomic Encyclopedia of Type Strains, Phase IV (KMG-IV): sequencing the most valuable type-strain genomes for metagenomic binning, comparative biology and taxonomic classification.</title>
        <authorList>
            <person name="Goeker M."/>
        </authorList>
    </citation>
    <scope>NUCLEOTIDE SEQUENCE [LARGE SCALE GENOMIC DNA]</scope>
    <source>
        <strain evidence="2 3">DSM 16268</strain>
    </source>
</reference>
<dbReference type="GO" id="GO:0016740">
    <property type="term" value="F:transferase activity"/>
    <property type="evidence" value="ECO:0007669"/>
    <property type="project" value="UniProtKB-KW"/>
</dbReference>
<comment type="caution">
    <text evidence="2">The sequence shown here is derived from an EMBL/GenBank/DDBJ whole genome shotgun (WGS) entry which is preliminary data.</text>
</comment>